<dbReference type="EMBL" id="BAABLW010000007">
    <property type="protein sequence ID" value="GAA4919554.1"/>
    <property type="molecule type" value="Genomic_DNA"/>
</dbReference>
<evidence type="ECO:0000313" key="1">
    <source>
        <dbReference type="EMBL" id="GAA4919554.1"/>
    </source>
</evidence>
<proteinExistence type="predicted"/>
<dbReference type="Proteomes" id="UP001500368">
    <property type="component" value="Unassembled WGS sequence"/>
</dbReference>
<name>A0ABP9G4X5_9MICC</name>
<comment type="caution">
    <text evidence="1">The sequence shown here is derived from an EMBL/GenBank/DDBJ whole genome shotgun (WGS) entry which is preliminary data.</text>
</comment>
<keyword evidence="2" id="KW-1185">Reference proteome</keyword>
<protein>
    <submittedName>
        <fullName evidence="1">Uncharacterized protein</fullName>
    </submittedName>
</protein>
<organism evidence="1 2">
    <name type="scientific">Nesterenkonia rhizosphaerae</name>
    <dbReference type="NCBI Taxonomy" id="1348272"/>
    <lineage>
        <taxon>Bacteria</taxon>
        <taxon>Bacillati</taxon>
        <taxon>Actinomycetota</taxon>
        <taxon>Actinomycetes</taxon>
        <taxon>Micrococcales</taxon>
        <taxon>Micrococcaceae</taxon>
        <taxon>Nesterenkonia</taxon>
    </lineage>
</organism>
<reference evidence="2" key="1">
    <citation type="journal article" date="2019" name="Int. J. Syst. Evol. Microbiol.">
        <title>The Global Catalogue of Microorganisms (GCM) 10K type strain sequencing project: providing services to taxonomists for standard genome sequencing and annotation.</title>
        <authorList>
            <consortium name="The Broad Institute Genomics Platform"/>
            <consortium name="The Broad Institute Genome Sequencing Center for Infectious Disease"/>
            <person name="Wu L."/>
            <person name="Ma J."/>
        </authorList>
    </citation>
    <scope>NUCLEOTIDE SEQUENCE [LARGE SCALE GENOMIC DNA]</scope>
    <source>
        <strain evidence="2">JCM 19129</strain>
    </source>
</reference>
<sequence length="66" mass="7189">MIADLVEANQDLSLVGDVLSDAHRAGLIASPTKLAQYLEPLARRNQQPSGPKLRNHLYEVAGISHE</sequence>
<gene>
    <name evidence="1" type="ORF">GCM10025790_14340</name>
</gene>
<accession>A0ABP9G4X5</accession>
<evidence type="ECO:0000313" key="2">
    <source>
        <dbReference type="Proteomes" id="UP001500368"/>
    </source>
</evidence>